<dbReference type="GO" id="GO:0016491">
    <property type="term" value="F:oxidoreductase activity"/>
    <property type="evidence" value="ECO:0007669"/>
    <property type="project" value="UniProtKB-KW"/>
</dbReference>
<evidence type="ECO:0000313" key="5">
    <source>
        <dbReference type="Proteomes" id="UP000076532"/>
    </source>
</evidence>
<dbReference type="Gene3D" id="2.60.120.330">
    <property type="entry name" value="B-lactam Antibiotic, Isopenicillin N Synthase, Chain"/>
    <property type="match status" value="1"/>
</dbReference>
<dbReference type="Proteomes" id="UP000076532">
    <property type="component" value="Unassembled WGS sequence"/>
</dbReference>
<dbReference type="InterPro" id="IPR044861">
    <property type="entry name" value="IPNS-like_FE2OG_OXY"/>
</dbReference>
<organism evidence="4 5">
    <name type="scientific">Athelia psychrophila</name>
    <dbReference type="NCBI Taxonomy" id="1759441"/>
    <lineage>
        <taxon>Eukaryota</taxon>
        <taxon>Fungi</taxon>
        <taxon>Dikarya</taxon>
        <taxon>Basidiomycota</taxon>
        <taxon>Agaricomycotina</taxon>
        <taxon>Agaricomycetes</taxon>
        <taxon>Agaricomycetidae</taxon>
        <taxon>Atheliales</taxon>
        <taxon>Atheliaceae</taxon>
        <taxon>Athelia</taxon>
    </lineage>
</organism>
<keyword evidence="1" id="KW-0560">Oxidoreductase</keyword>
<dbReference type="SUPFAM" id="SSF51197">
    <property type="entry name" value="Clavaminate synthase-like"/>
    <property type="match status" value="1"/>
</dbReference>
<sequence length="413" mass="44997">MWNAKDLIGSAASPDLQVRSSFQVLAAPLVTSNTRLQPSSTWANQSPLSTSQPSTTAPFSPPPHRRPAAAALATVAEIHSAFKTFGLFLLTESPTPSLALTTELSGAFAKFYALPQEDKRALDLRNGGWAWRGYMPFGGEGTKDKTDLKEGFYGGPEHTSHELGGLPTYGLNQFPDAQVPELRELVLDFTERITELGVVVCEAMTIALKLERGYIKKKILDKPNPVQLFRCFHYIAADDAKGGQFGIGEHSDFGLLTLLAQNGPGLQVLSPGGKWLDVPVIPGSFVVNVGDILDRLTSGLYVSPFHRAIPPAPGTDRISIPFFFDPAWNAEMVPFPLPPTTKSQIPEDAEKRWTRTTFRNLEGVWGQYLGVKVRKVFPDLVLPEFTAVARESTLHKLAVPQNAAPTIRGAIAV</sequence>
<keyword evidence="1" id="KW-0479">Metal-binding</keyword>
<comment type="similarity">
    <text evidence="1">Belongs to the iron/ascorbate-dependent oxidoreductase family.</text>
</comment>
<feature type="region of interest" description="Disordered" evidence="2">
    <location>
        <begin position="36"/>
        <end position="66"/>
    </location>
</feature>
<dbReference type="InterPro" id="IPR050231">
    <property type="entry name" value="Iron_ascorbate_oxido_reductase"/>
</dbReference>
<reference evidence="4 5" key="1">
    <citation type="journal article" date="2016" name="Mol. Biol. Evol.">
        <title>Comparative Genomics of Early-Diverging Mushroom-Forming Fungi Provides Insights into the Origins of Lignocellulose Decay Capabilities.</title>
        <authorList>
            <person name="Nagy L.G."/>
            <person name="Riley R."/>
            <person name="Tritt A."/>
            <person name="Adam C."/>
            <person name="Daum C."/>
            <person name="Floudas D."/>
            <person name="Sun H."/>
            <person name="Yadav J.S."/>
            <person name="Pangilinan J."/>
            <person name="Larsson K.H."/>
            <person name="Matsuura K."/>
            <person name="Barry K."/>
            <person name="Labutti K."/>
            <person name="Kuo R."/>
            <person name="Ohm R.A."/>
            <person name="Bhattacharya S.S."/>
            <person name="Shirouzu T."/>
            <person name="Yoshinaga Y."/>
            <person name="Martin F.M."/>
            <person name="Grigoriev I.V."/>
            <person name="Hibbett D.S."/>
        </authorList>
    </citation>
    <scope>NUCLEOTIDE SEQUENCE [LARGE SCALE GENOMIC DNA]</scope>
    <source>
        <strain evidence="4 5">CBS 109695</strain>
    </source>
</reference>
<feature type="compositionally biased region" description="Low complexity" evidence="2">
    <location>
        <begin position="45"/>
        <end position="58"/>
    </location>
</feature>
<gene>
    <name evidence="4" type="ORF">FIBSPDRAFT_763138</name>
</gene>
<dbReference type="PANTHER" id="PTHR47990">
    <property type="entry name" value="2-OXOGLUTARATE (2OG) AND FE(II)-DEPENDENT OXYGENASE SUPERFAMILY PROTEIN-RELATED"/>
    <property type="match status" value="1"/>
</dbReference>
<dbReference type="EMBL" id="KV417756">
    <property type="protein sequence ID" value="KZP07284.1"/>
    <property type="molecule type" value="Genomic_DNA"/>
</dbReference>
<evidence type="ECO:0000256" key="1">
    <source>
        <dbReference type="RuleBase" id="RU003682"/>
    </source>
</evidence>
<dbReference type="PROSITE" id="PS51471">
    <property type="entry name" value="FE2OG_OXY"/>
    <property type="match status" value="1"/>
</dbReference>
<evidence type="ECO:0000259" key="3">
    <source>
        <dbReference type="PROSITE" id="PS51471"/>
    </source>
</evidence>
<dbReference type="Pfam" id="PF03171">
    <property type="entry name" value="2OG-FeII_Oxy"/>
    <property type="match status" value="1"/>
</dbReference>
<evidence type="ECO:0000256" key="2">
    <source>
        <dbReference type="SAM" id="MobiDB-lite"/>
    </source>
</evidence>
<proteinExistence type="inferred from homology"/>
<dbReference type="InterPro" id="IPR005123">
    <property type="entry name" value="Oxoglu/Fe-dep_dioxygenase_dom"/>
</dbReference>
<dbReference type="InterPro" id="IPR027443">
    <property type="entry name" value="IPNS-like_sf"/>
</dbReference>
<accession>A0A167XJJ5</accession>
<name>A0A167XJJ5_9AGAM</name>
<keyword evidence="1" id="KW-0408">Iron</keyword>
<dbReference type="Pfam" id="PF14226">
    <property type="entry name" value="DIOX_N"/>
    <property type="match status" value="1"/>
</dbReference>
<protein>
    <submittedName>
        <fullName evidence="4">Clavaminate synthase-like protein</fullName>
    </submittedName>
</protein>
<evidence type="ECO:0000313" key="4">
    <source>
        <dbReference type="EMBL" id="KZP07284.1"/>
    </source>
</evidence>
<dbReference type="OrthoDB" id="288590at2759"/>
<dbReference type="GO" id="GO:0046872">
    <property type="term" value="F:metal ion binding"/>
    <property type="evidence" value="ECO:0007669"/>
    <property type="project" value="UniProtKB-KW"/>
</dbReference>
<dbReference type="InterPro" id="IPR026992">
    <property type="entry name" value="DIOX_N"/>
</dbReference>
<feature type="domain" description="Fe2OG dioxygenase" evidence="3">
    <location>
        <begin position="222"/>
        <end position="326"/>
    </location>
</feature>
<keyword evidence="5" id="KW-1185">Reference proteome</keyword>
<dbReference type="STRING" id="436010.A0A167XJJ5"/>
<dbReference type="AlphaFoldDB" id="A0A167XJJ5"/>